<reference evidence="2 3" key="1">
    <citation type="submission" date="2023-03" db="EMBL/GenBank/DDBJ databases">
        <title>WGS of Gossypium arboreum.</title>
        <authorList>
            <person name="Yu D."/>
        </authorList>
    </citation>
    <scope>NUCLEOTIDE SEQUENCE [LARGE SCALE GENOMIC DNA]</scope>
    <source>
        <tissue evidence="2">Leaf</tissue>
    </source>
</reference>
<evidence type="ECO:0000259" key="1">
    <source>
        <dbReference type="Pfam" id="PF07727"/>
    </source>
</evidence>
<dbReference type="Proteomes" id="UP001358586">
    <property type="component" value="Chromosome 7"/>
</dbReference>
<sequence length="83" mass="9062">MPGAAGEKLVCKLNKALYGLRQAPRAWFYTLKQFLVAKLGFRASKSDPSLFLQTSSTSQVFLMAYVDDIVLTGSSNAEIDSVV</sequence>
<name>A0ABR0PD18_GOSAR</name>
<accession>A0ABR0PD18</accession>
<feature type="domain" description="Reverse transcriptase Ty1/copia-type" evidence="1">
    <location>
        <begin position="7"/>
        <end position="81"/>
    </location>
</feature>
<protein>
    <recommendedName>
        <fullName evidence="1">Reverse transcriptase Ty1/copia-type domain-containing protein</fullName>
    </recommendedName>
</protein>
<dbReference type="InterPro" id="IPR013103">
    <property type="entry name" value="RVT_2"/>
</dbReference>
<keyword evidence="3" id="KW-1185">Reference proteome</keyword>
<organism evidence="2 3">
    <name type="scientific">Gossypium arboreum</name>
    <name type="common">Tree cotton</name>
    <name type="synonym">Gossypium nanking</name>
    <dbReference type="NCBI Taxonomy" id="29729"/>
    <lineage>
        <taxon>Eukaryota</taxon>
        <taxon>Viridiplantae</taxon>
        <taxon>Streptophyta</taxon>
        <taxon>Embryophyta</taxon>
        <taxon>Tracheophyta</taxon>
        <taxon>Spermatophyta</taxon>
        <taxon>Magnoliopsida</taxon>
        <taxon>eudicotyledons</taxon>
        <taxon>Gunneridae</taxon>
        <taxon>Pentapetalae</taxon>
        <taxon>rosids</taxon>
        <taxon>malvids</taxon>
        <taxon>Malvales</taxon>
        <taxon>Malvaceae</taxon>
        <taxon>Malvoideae</taxon>
        <taxon>Gossypium</taxon>
    </lineage>
</organism>
<evidence type="ECO:0000313" key="2">
    <source>
        <dbReference type="EMBL" id="KAK5819144.1"/>
    </source>
</evidence>
<gene>
    <name evidence="2" type="ORF">PVK06_024106</name>
</gene>
<evidence type="ECO:0000313" key="3">
    <source>
        <dbReference type="Proteomes" id="UP001358586"/>
    </source>
</evidence>
<dbReference type="Pfam" id="PF07727">
    <property type="entry name" value="RVT_2"/>
    <property type="match status" value="1"/>
</dbReference>
<dbReference type="EMBL" id="JARKNE010000007">
    <property type="protein sequence ID" value="KAK5819144.1"/>
    <property type="molecule type" value="Genomic_DNA"/>
</dbReference>
<proteinExistence type="predicted"/>
<comment type="caution">
    <text evidence="2">The sequence shown here is derived from an EMBL/GenBank/DDBJ whole genome shotgun (WGS) entry which is preliminary data.</text>
</comment>